<protein>
    <submittedName>
        <fullName evidence="1">Uncharacterized protein</fullName>
    </submittedName>
</protein>
<organism evidence="1">
    <name type="scientific">Tanacetum cinerariifolium</name>
    <name type="common">Dalmatian daisy</name>
    <name type="synonym">Chrysanthemum cinerariifolium</name>
    <dbReference type="NCBI Taxonomy" id="118510"/>
    <lineage>
        <taxon>Eukaryota</taxon>
        <taxon>Viridiplantae</taxon>
        <taxon>Streptophyta</taxon>
        <taxon>Embryophyta</taxon>
        <taxon>Tracheophyta</taxon>
        <taxon>Spermatophyta</taxon>
        <taxon>Magnoliopsida</taxon>
        <taxon>eudicotyledons</taxon>
        <taxon>Gunneridae</taxon>
        <taxon>Pentapetalae</taxon>
        <taxon>asterids</taxon>
        <taxon>campanulids</taxon>
        <taxon>Asterales</taxon>
        <taxon>Asteraceae</taxon>
        <taxon>Asteroideae</taxon>
        <taxon>Anthemideae</taxon>
        <taxon>Anthemidinae</taxon>
        <taxon>Tanacetum</taxon>
    </lineage>
</organism>
<dbReference type="EMBL" id="BKCJ010002355">
    <property type="protein sequence ID" value="GEU47991.1"/>
    <property type="molecule type" value="Genomic_DNA"/>
</dbReference>
<sequence>MSDSEDFMVTYTEVSCLFEELLDIGSPGVDGLPMMPHDSYSYVVVALQAPPSPDYVPGPENPPTSEFVSKHVYPEFMPPEDDVLPAEEQTLPAAISPTATIVATSTTKAEYVAAASCCGQIVMENPNHPNDPNVLEGDQAPAAPDGFAPQWIDPEVNEEVMDDDDLEDDVECLMAPVTPPRATMTVLSTYEVGGPSTAAIEGPSFPLPAHGLPVPPIVIEDLGTRLGNLEYKHGVLMRKMEEVSDAEVADSISIGGIHPRVATMGEQVQVMESQAVQVVNRLKEIETRVQQVESIVDTHPSGQMAVHGSSQQVQTLQTALHETELQNQQLWSKVTEMESQVGILMSYMLWMEDRLTVLEKRLPGPPPRPQ</sequence>
<name>A0A6L2KEV0_TANCI</name>
<evidence type="ECO:0000313" key="1">
    <source>
        <dbReference type="EMBL" id="GEU47991.1"/>
    </source>
</evidence>
<proteinExistence type="predicted"/>
<accession>A0A6L2KEV0</accession>
<dbReference type="AlphaFoldDB" id="A0A6L2KEV0"/>
<dbReference type="SUPFAM" id="SSF57997">
    <property type="entry name" value="Tropomyosin"/>
    <property type="match status" value="1"/>
</dbReference>
<gene>
    <name evidence="1" type="ORF">Tci_019969</name>
</gene>
<comment type="caution">
    <text evidence="1">The sequence shown here is derived from an EMBL/GenBank/DDBJ whole genome shotgun (WGS) entry which is preliminary data.</text>
</comment>
<reference evidence="1" key="1">
    <citation type="journal article" date="2019" name="Sci. Rep.">
        <title>Draft genome of Tanacetum cinerariifolium, the natural source of mosquito coil.</title>
        <authorList>
            <person name="Yamashiro T."/>
            <person name="Shiraishi A."/>
            <person name="Satake H."/>
            <person name="Nakayama K."/>
        </authorList>
    </citation>
    <scope>NUCLEOTIDE SEQUENCE</scope>
</reference>